<name>A0ABD6D5B6_9EURY</name>
<sequence length="468" mass="51328">ELAQILDGYAAEPKDGLVLPVPNQEEYDVVFRTIHNMKGDEDSVVCLADASGSVNFRGPHTDTFLALGDTLALAPPETVSRTPLTRSDDQGRATTDYGPLRWASDYRNNGYVAGPPALSRVSQRHCAEQWRLLYVALTRARDHLVLSLPVERRNTGAETSWIATLADELSFEKNSSAGTYEAPVSDTGKEETLTVGVNDVAWAEGKSSESQQPAPQSAYAPSEVKTGWTSRYVNATSMYQLAADSASSKAQYILDEGEKRVSTQRTAGDADLPDGIGREQLGEITHQILTSAVAQSLSTAKLRSFDEPLPDILAQSLAASNFRITPEIRTSIQTYLSDRICPQFAKSDTWAEIQQAQAQYVEEPIHTVLEIDDIEIETQNRADIVSMQSDGQWVVDELKLTHTPINQQTKKEHQLQTAFYGWVLKRQLPAECSVAARLTYLGESVESAVVTSPIAPVPEWLASLADSE</sequence>
<keyword evidence="4" id="KW-1185">Reference proteome</keyword>
<dbReference type="InterPro" id="IPR027417">
    <property type="entry name" value="P-loop_NTPase"/>
</dbReference>
<dbReference type="SUPFAM" id="SSF52540">
    <property type="entry name" value="P-loop containing nucleoside triphosphate hydrolases"/>
    <property type="match status" value="1"/>
</dbReference>
<dbReference type="Gene3D" id="3.40.50.300">
    <property type="entry name" value="P-loop containing nucleotide triphosphate hydrolases"/>
    <property type="match status" value="1"/>
</dbReference>
<dbReference type="Pfam" id="PF12705">
    <property type="entry name" value="PDDEXK_1"/>
    <property type="match status" value="1"/>
</dbReference>
<gene>
    <name evidence="3" type="ORF">ACFSBJ_16830</name>
</gene>
<feature type="region of interest" description="Disordered" evidence="1">
    <location>
        <begin position="258"/>
        <end position="277"/>
    </location>
</feature>
<dbReference type="RefSeq" id="WP_379824297.1">
    <property type="nucleotide sequence ID" value="NZ_JBHUDL010000021.1"/>
</dbReference>
<feature type="region of interest" description="Disordered" evidence="1">
    <location>
        <begin position="204"/>
        <end position="223"/>
    </location>
</feature>
<dbReference type="AlphaFoldDB" id="A0ABD6D5B6"/>
<dbReference type="EMBL" id="JBHUDL010000021">
    <property type="protein sequence ID" value="MFD1635384.1"/>
    <property type="molecule type" value="Genomic_DNA"/>
</dbReference>
<evidence type="ECO:0000313" key="4">
    <source>
        <dbReference type="Proteomes" id="UP001597075"/>
    </source>
</evidence>
<evidence type="ECO:0000313" key="3">
    <source>
        <dbReference type="EMBL" id="MFD1635384.1"/>
    </source>
</evidence>
<comment type="caution">
    <text evidence="3">The sequence shown here is derived from an EMBL/GenBank/DDBJ whole genome shotgun (WGS) entry which is preliminary data.</text>
</comment>
<reference evidence="3 4" key="1">
    <citation type="journal article" date="2019" name="Int. J. Syst. Evol. Microbiol.">
        <title>The Global Catalogue of Microorganisms (GCM) 10K type strain sequencing project: providing services to taxonomists for standard genome sequencing and annotation.</title>
        <authorList>
            <consortium name="The Broad Institute Genomics Platform"/>
            <consortium name="The Broad Institute Genome Sequencing Center for Infectious Disease"/>
            <person name="Wu L."/>
            <person name="Ma J."/>
        </authorList>
    </citation>
    <scope>NUCLEOTIDE SEQUENCE [LARGE SCALE GENOMIC DNA]</scope>
    <source>
        <strain evidence="3 4">CGMCC 1.10594</strain>
    </source>
</reference>
<feature type="compositionally biased region" description="Low complexity" evidence="1">
    <location>
        <begin position="208"/>
        <end position="223"/>
    </location>
</feature>
<organism evidence="3 4">
    <name type="scientific">Haloplanus ruber</name>
    <dbReference type="NCBI Taxonomy" id="869892"/>
    <lineage>
        <taxon>Archaea</taxon>
        <taxon>Methanobacteriati</taxon>
        <taxon>Methanobacteriota</taxon>
        <taxon>Stenosarchaea group</taxon>
        <taxon>Halobacteria</taxon>
        <taxon>Halobacteriales</taxon>
        <taxon>Haloferacaceae</taxon>
        <taxon>Haloplanus</taxon>
    </lineage>
</organism>
<dbReference type="InterPro" id="IPR038726">
    <property type="entry name" value="PDDEXK_AddAB-type"/>
</dbReference>
<dbReference type="Proteomes" id="UP001597075">
    <property type="component" value="Unassembled WGS sequence"/>
</dbReference>
<dbReference type="InterPro" id="IPR011604">
    <property type="entry name" value="PDDEXK-like_dom_sf"/>
</dbReference>
<accession>A0ABD6D5B6</accession>
<feature type="domain" description="PD-(D/E)XK endonuclease-like" evidence="2">
    <location>
        <begin position="272"/>
        <end position="443"/>
    </location>
</feature>
<evidence type="ECO:0000259" key="2">
    <source>
        <dbReference type="Pfam" id="PF12705"/>
    </source>
</evidence>
<dbReference type="Gene3D" id="3.90.320.10">
    <property type="match status" value="1"/>
</dbReference>
<protein>
    <submittedName>
        <fullName evidence="3">PD-(D/E)XK nuclease family protein</fullName>
    </submittedName>
</protein>
<proteinExistence type="predicted"/>
<evidence type="ECO:0000256" key="1">
    <source>
        <dbReference type="SAM" id="MobiDB-lite"/>
    </source>
</evidence>
<feature type="non-terminal residue" evidence="3">
    <location>
        <position position="1"/>
    </location>
</feature>